<evidence type="ECO:0000313" key="2">
    <source>
        <dbReference type="Proteomes" id="UP000373449"/>
    </source>
</evidence>
<dbReference type="EMBL" id="CAADJA010000002">
    <property type="protein sequence ID" value="VFS45428.1"/>
    <property type="molecule type" value="Genomic_DNA"/>
</dbReference>
<evidence type="ECO:0000313" key="1">
    <source>
        <dbReference type="EMBL" id="VFS45428.1"/>
    </source>
</evidence>
<name>A0A484ZAU2_9GAMM</name>
<gene>
    <name evidence="1" type="primary">dpiB_1</name>
    <name evidence="1" type="ORF">NCTC12282_00305</name>
</gene>
<keyword evidence="1" id="KW-0418">Kinase</keyword>
<dbReference type="InterPro" id="IPR029151">
    <property type="entry name" value="Sensor-like_sf"/>
</dbReference>
<dbReference type="AlphaFoldDB" id="A0A484ZAU2"/>
<organism evidence="1 2">
    <name type="scientific">Budvicia aquatica</name>
    <dbReference type="NCBI Taxonomy" id="82979"/>
    <lineage>
        <taxon>Bacteria</taxon>
        <taxon>Pseudomonadati</taxon>
        <taxon>Pseudomonadota</taxon>
        <taxon>Gammaproteobacteria</taxon>
        <taxon>Enterobacterales</taxon>
        <taxon>Budviciaceae</taxon>
        <taxon>Budvicia</taxon>
    </lineage>
</organism>
<dbReference type="Proteomes" id="UP000373449">
    <property type="component" value="Unassembled WGS sequence"/>
</dbReference>
<dbReference type="SUPFAM" id="SSF103190">
    <property type="entry name" value="Sensory domain-like"/>
    <property type="match status" value="1"/>
</dbReference>
<keyword evidence="1" id="KW-0808">Transferase</keyword>
<dbReference type="Gene3D" id="3.30.450.20">
    <property type="entry name" value="PAS domain"/>
    <property type="match status" value="1"/>
</dbReference>
<accession>A0A484ZAU2</accession>
<protein>
    <submittedName>
        <fullName evidence="1">Sensor histidine kinase DpiB</fullName>
        <ecNumber evidence="1">2.7.13.3</ecNumber>
    </submittedName>
</protein>
<reference evidence="1 2" key="1">
    <citation type="submission" date="2019-03" db="EMBL/GenBank/DDBJ databases">
        <authorList>
            <consortium name="Pathogen Informatics"/>
        </authorList>
    </citation>
    <scope>NUCLEOTIDE SEQUENCE [LARGE SCALE GENOMIC DNA]</scope>
    <source>
        <strain evidence="1 2">NCTC12282</strain>
    </source>
</reference>
<dbReference type="EC" id="2.7.13.3" evidence="1"/>
<proteinExistence type="predicted"/>
<sequence length="146" mass="16534">MKNMLKNMSFQWRVFLLLLIVFTLIMGALNEFVTHRINNYITDKVAEIAMNQAKIIASMDGIVEGVEQRDTEKLKKIADKISMESNFSYLVIGDEKSVRLYHPNPAKLGYTMQWNKPGAMERGGKLHYLQRRVDGAGNAGKNANLG</sequence>
<dbReference type="GO" id="GO:0004673">
    <property type="term" value="F:protein histidine kinase activity"/>
    <property type="evidence" value="ECO:0007669"/>
    <property type="project" value="UniProtKB-EC"/>
</dbReference>